<dbReference type="InterPro" id="IPR021740">
    <property type="entry name" value="Velvet"/>
</dbReference>
<comment type="caution">
    <text evidence="7">The sequence shown here is derived from an EMBL/GenBank/DDBJ whole genome shotgun (WGS) entry which is preliminary data.</text>
</comment>
<feature type="region of interest" description="Disordered" evidence="5">
    <location>
        <begin position="228"/>
        <end position="250"/>
    </location>
</feature>
<feature type="region of interest" description="Disordered" evidence="5">
    <location>
        <begin position="429"/>
        <end position="462"/>
    </location>
</feature>
<evidence type="ECO:0000259" key="6">
    <source>
        <dbReference type="PROSITE" id="PS51821"/>
    </source>
</evidence>
<evidence type="ECO:0000256" key="2">
    <source>
        <dbReference type="ARBA" id="ARBA00023015"/>
    </source>
</evidence>
<dbReference type="GO" id="GO:0005634">
    <property type="term" value="C:nucleus"/>
    <property type="evidence" value="ECO:0007669"/>
    <property type="project" value="UniProtKB-SubCell"/>
</dbReference>
<dbReference type="EMBL" id="JAYKXP010000001">
    <property type="protein sequence ID" value="KAK7062823.1"/>
    <property type="molecule type" value="Genomic_DNA"/>
</dbReference>
<keyword evidence="8" id="KW-1185">Reference proteome</keyword>
<dbReference type="Gene3D" id="2.60.40.3960">
    <property type="entry name" value="Velvet domain"/>
    <property type="match status" value="2"/>
</dbReference>
<comment type="subcellular location">
    <subcellularLocation>
        <location evidence="1">Nucleus</location>
    </subcellularLocation>
</comment>
<dbReference type="PROSITE" id="PS51821">
    <property type="entry name" value="VELVET"/>
    <property type="match status" value="1"/>
</dbReference>
<feature type="compositionally biased region" description="Polar residues" evidence="5">
    <location>
        <begin position="240"/>
        <end position="250"/>
    </location>
</feature>
<proteinExistence type="predicted"/>
<keyword evidence="3" id="KW-0804">Transcription</keyword>
<evidence type="ECO:0000313" key="8">
    <source>
        <dbReference type="Proteomes" id="UP001383192"/>
    </source>
</evidence>
<reference evidence="7 8" key="1">
    <citation type="submission" date="2024-01" db="EMBL/GenBank/DDBJ databases">
        <title>A draft genome for a cacao thread blight-causing isolate of Paramarasmius palmivorus.</title>
        <authorList>
            <person name="Baruah I.K."/>
            <person name="Bukari Y."/>
            <person name="Amoako-Attah I."/>
            <person name="Meinhardt L.W."/>
            <person name="Bailey B.A."/>
            <person name="Cohen S.P."/>
        </authorList>
    </citation>
    <scope>NUCLEOTIDE SEQUENCE [LARGE SCALE GENOMIC DNA]</scope>
    <source>
        <strain evidence="7 8">GH-12</strain>
    </source>
</reference>
<name>A0AAW0EDX0_9AGAR</name>
<evidence type="ECO:0000256" key="3">
    <source>
        <dbReference type="ARBA" id="ARBA00023163"/>
    </source>
</evidence>
<evidence type="ECO:0000313" key="7">
    <source>
        <dbReference type="EMBL" id="KAK7062823.1"/>
    </source>
</evidence>
<feature type="region of interest" description="Disordered" evidence="5">
    <location>
        <begin position="265"/>
        <end position="309"/>
    </location>
</feature>
<keyword evidence="2" id="KW-0805">Transcription regulation</keyword>
<feature type="compositionally biased region" description="Low complexity" evidence="5">
    <location>
        <begin position="269"/>
        <end position="291"/>
    </location>
</feature>
<keyword evidence="4" id="KW-0539">Nucleus</keyword>
<dbReference type="InterPro" id="IPR038491">
    <property type="entry name" value="Velvet_dom_sf"/>
</dbReference>
<sequence>MAYQYRLPHHSSQSYGPFGLVNPATSSTETSSNTNIENDTRNFAQNLGHGGSHAGLIGQPIPFVTGQFAGNTIRAELVEIQKANLGRKYARVDRRPLDPPPVVSLKLFHVTDEAEERELSNEGVQALGLNHSRIGPIVRPRNTSPYHRRTGSGSISSSPPSPTPSRNPSQHSSTFVYQNVGQDGYHQQITSSESRGVEYQQPRIIPGMGIGLGNDYAELSVATTTDRHDANQGFSYPEQHPTTSHYYTQSPTEFRSPYYTASSTADVYSPQQSLRSTQQSPQTTSATISPTRSTHSREPSFEKPASPTAKVVHHVEGQCIIEGTQLTNALVGATFVQPTVVDWHGKKTLMFVFADLAVKTEGSFILRYRVFDIFSRAEGTDDLVIQAECYGGPFRVYSTKEFPGLQASTELTKLISRYGVRINIRETERKRRKKGELELESGLTARGKRKHHSDDEEDQEED</sequence>
<protein>
    <recommendedName>
        <fullName evidence="6">Velvet domain-containing protein</fullName>
    </recommendedName>
</protein>
<accession>A0AAW0EDX0</accession>
<evidence type="ECO:0000256" key="1">
    <source>
        <dbReference type="ARBA" id="ARBA00004123"/>
    </source>
</evidence>
<gene>
    <name evidence="7" type="ORF">VNI00_000318</name>
</gene>
<evidence type="ECO:0000256" key="5">
    <source>
        <dbReference type="SAM" id="MobiDB-lite"/>
    </source>
</evidence>
<feature type="domain" description="Velvet" evidence="6">
    <location>
        <begin position="70"/>
        <end position="425"/>
    </location>
</feature>
<feature type="region of interest" description="Disordered" evidence="5">
    <location>
        <begin position="14"/>
        <end position="37"/>
    </location>
</feature>
<feature type="region of interest" description="Disordered" evidence="5">
    <location>
        <begin position="135"/>
        <end position="173"/>
    </location>
</feature>
<dbReference type="InterPro" id="IPR037525">
    <property type="entry name" value="Velvet_dom"/>
</dbReference>
<evidence type="ECO:0000256" key="4">
    <source>
        <dbReference type="ARBA" id="ARBA00023242"/>
    </source>
</evidence>
<organism evidence="7 8">
    <name type="scientific">Paramarasmius palmivorus</name>
    <dbReference type="NCBI Taxonomy" id="297713"/>
    <lineage>
        <taxon>Eukaryota</taxon>
        <taxon>Fungi</taxon>
        <taxon>Dikarya</taxon>
        <taxon>Basidiomycota</taxon>
        <taxon>Agaricomycotina</taxon>
        <taxon>Agaricomycetes</taxon>
        <taxon>Agaricomycetidae</taxon>
        <taxon>Agaricales</taxon>
        <taxon>Marasmiineae</taxon>
        <taxon>Marasmiaceae</taxon>
        <taxon>Paramarasmius</taxon>
    </lineage>
</organism>
<dbReference type="PANTHER" id="PTHR33572">
    <property type="entry name" value="SPORE DEVELOPMENT REGULATOR VOSA"/>
    <property type="match status" value="1"/>
</dbReference>
<dbReference type="Proteomes" id="UP001383192">
    <property type="component" value="Unassembled WGS sequence"/>
</dbReference>
<dbReference type="AlphaFoldDB" id="A0AAW0EDX0"/>
<dbReference type="Pfam" id="PF11754">
    <property type="entry name" value="Velvet"/>
    <property type="match status" value="1"/>
</dbReference>
<dbReference type="PANTHER" id="PTHR33572:SF3">
    <property type="entry name" value="VELVET COMPLEX SUBUNIT B"/>
    <property type="match status" value="1"/>
</dbReference>
<feature type="compositionally biased region" description="Low complexity" evidence="5">
    <location>
        <begin position="25"/>
        <end position="37"/>
    </location>
</feature>